<keyword evidence="2" id="KW-1185">Reference proteome</keyword>
<dbReference type="GO" id="GO:0005506">
    <property type="term" value="F:iron ion binding"/>
    <property type="evidence" value="ECO:0007669"/>
    <property type="project" value="InterPro"/>
</dbReference>
<evidence type="ECO:0000313" key="2">
    <source>
        <dbReference type="Proteomes" id="UP000799428"/>
    </source>
</evidence>
<evidence type="ECO:0008006" key="3">
    <source>
        <dbReference type="Google" id="ProtNLM"/>
    </source>
</evidence>
<evidence type="ECO:0000313" key="1">
    <source>
        <dbReference type="EMBL" id="KAF2712770.1"/>
    </source>
</evidence>
<dbReference type="Gene3D" id="1.10.630.10">
    <property type="entry name" value="Cytochrome P450"/>
    <property type="match status" value="1"/>
</dbReference>
<dbReference type="GO" id="GO:0004497">
    <property type="term" value="F:monooxygenase activity"/>
    <property type="evidence" value="ECO:0007669"/>
    <property type="project" value="InterPro"/>
</dbReference>
<accession>A0A6G1KJ12</accession>
<gene>
    <name evidence="1" type="ORF">K504DRAFT_334686</name>
</gene>
<dbReference type="EMBL" id="MU005766">
    <property type="protein sequence ID" value="KAF2712770.1"/>
    <property type="molecule type" value="Genomic_DNA"/>
</dbReference>
<dbReference type="AlphaFoldDB" id="A0A6G1KJ12"/>
<dbReference type="OrthoDB" id="1470350at2759"/>
<dbReference type="InterPro" id="IPR036396">
    <property type="entry name" value="Cyt_P450_sf"/>
</dbReference>
<protein>
    <recommendedName>
        <fullName evidence="3">Cytochrome P450</fullName>
    </recommendedName>
</protein>
<feature type="non-terminal residue" evidence="1">
    <location>
        <position position="1"/>
    </location>
</feature>
<feature type="non-terminal residue" evidence="1">
    <location>
        <position position="62"/>
    </location>
</feature>
<proteinExistence type="predicted"/>
<name>A0A6G1KJ12_9PLEO</name>
<reference evidence="1" key="1">
    <citation type="journal article" date="2020" name="Stud. Mycol.">
        <title>101 Dothideomycetes genomes: a test case for predicting lifestyles and emergence of pathogens.</title>
        <authorList>
            <person name="Haridas S."/>
            <person name="Albert R."/>
            <person name="Binder M."/>
            <person name="Bloem J."/>
            <person name="Labutti K."/>
            <person name="Salamov A."/>
            <person name="Andreopoulos B."/>
            <person name="Baker S."/>
            <person name="Barry K."/>
            <person name="Bills G."/>
            <person name="Bluhm B."/>
            <person name="Cannon C."/>
            <person name="Castanera R."/>
            <person name="Culley D."/>
            <person name="Daum C."/>
            <person name="Ezra D."/>
            <person name="Gonzalez J."/>
            <person name="Henrissat B."/>
            <person name="Kuo A."/>
            <person name="Liang C."/>
            <person name="Lipzen A."/>
            <person name="Lutzoni F."/>
            <person name="Magnuson J."/>
            <person name="Mondo S."/>
            <person name="Nolan M."/>
            <person name="Ohm R."/>
            <person name="Pangilinan J."/>
            <person name="Park H.-J."/>
            <person name="Ramirez L."/>
            <person name="Alfaro M."/>
            <person name="Sun H."/>
            <person name="Tritt A."/>
            <person name="Yoshinaga Y."/>
            <person name="Zwiers L.-H."/>
            <person name="Turgeon B."/>
            <person name="Goodwin S."/>
            <person name="Spatafora J."/>
            <person name="Crous P."/>
            <person name="Grigoriev I."/>
        </authorList>
    </citation>
    <scope>NUCLEOTIDE SEQUENCE</scope>
    <source>
        <strain evidence="1">CBS 279.74</strain>
    </source>
</reference>
<organism evidence="1 2">
    <name type="scientific">Pleomassaria siparia CBS 279.74</name>
    <dbReference type="NCBI Taxonomy" id="1314801"/>
    <lineage>
        <taxon>Eukaryota</taxon>
        <taxon>Fungi</taxon>
        <taxon>Dikarya</taxon>
        <taxon>Ascomycota</taxon>
        <taxon>Pezizomycotina</taxon>
        <taxon>Dothideomycetes</taxon>
        <taxon>Pleosporomycetidae</taxon>
        <taxon>Pleosporales</taxon>
        <taxon>Pleomassariaceae</taxon>
        <taxon>Pleomassaria</taxon>
    </lineage>
</organism>
<dbReference type="GO" id="GO:0020037">
    <property type="term" value="F:heme binding"/>
    <property type="evidence" value="ECO:0007669"/>
    <property type="project" value="InterPro"/>
</dbReference>
<sequence length="62" mass="7114">QSLITPPRDTFFPWSDGGQNCPALKFSQVEFVAVLALLMYENRLSIVREDGETEEQARERVK</sequence>
<dbReference type="Proteomes" id="UP000799428">
    <property type="component" value="Unassembled WGS sequence"/>
</dbReference>
<dbReference type="GO" id="GO:0016705">
    <property type="term" value="F:oxidoreductase activity, acting on paired donors, with incorporation or reduction of molecular oxygen"/>
    <property type="evidence" value="ECO:0007669"/>
    <property type="project" value="InterPro"/>
</dbReference>